<keyword evidence="2" id="KW-1185">Reference proteome</keyword>
<comment type="caution">
    <text evidence="1">The sequence shown here is derived from an EMBL/GenBank/DDBJ whole genome shotgun (WGS) entry which is preliminary data.</text>
</comment>
<evidence type="ECO:0008006" key="3">
    <source>
        <dbReference type="Google" id="ProtNLM"/>
    </source>
</evidence>
<evidence type="ECO:0000313" key="2">
    <source>
        <dbReference type="Proteomes" id="UP000025171"/>
    </source>
</evidence>
<dbReference type="PATRIC" id="fig|1280950.3.peg.2400"/>
<sequence>MTGPKRELIMERAAALWAFVALVMLAACDQSSGPLVPPLGTRVPVETAEDALPPGRMLIPRMSRACNMPAPSAEAQVLAIIAGRGNAVSNIAVTGVDNETTAATIFIEAGEAPVYLFALNGSAMVWNVTGATERVERLVIQPPSEREGPGVGVAGLPSKKVSALTADACGGAYSYTQGEAMAQLEKLRSVLRRPDLLVIGLDSLGTANAPSGTPGPGNRAGAGPMIEGGGGTYVIQDGKPKRINKRGRNFPDRQFKRFYPAGVVMLDPGAVVSTRPVAVYDVLPGQAGLLQLLGAGLITFRPDGAYLIEGSIPGIPTGLAGAHRVDFVLKDGAPKPKGNIGHSSLFDEMTGTCLDGLCKSLEDMSKMR</sequence>
<reference evidence="1 2" key="1">
    <citation type="journal article" date="2014" name="Antonie Van Leeuwenhoek">
        <title>Hyphomonas beringensis sp. nov. and Hyphomonas chukchiensis sp. nov., isolated from surface seawater of the Bering Sea and Chukchi Sea.</title>
        <authorList>
            <person name="Li C."/>
            <person name="Lai Q."/>
            <person name="Li G."/>
            <person name="Dong C."/>
            <person name="Wang J."/>
            <person name="Liao Y."/>
            <person name="Shao Z."/>
        </authorList>
    </citation>
    <scope>NUCLEOTIDE SEQUENCE [LARGE SCALE GENOMIC DNA]</scope>
    <source>
        <strain evidence="1 2">MHS-2</strain>
    </source>
</reference>
<dbReference type="EMBL" id="ARYK01000005">
    <property type="protein sequence ID" value="KCZ91834.1"/>
    <property type="molecule type" value="Genomic_DNA"/>
</dbReference>
<name>A0A059FMF9_9PROT</name>
<dbReference type="Proteomes" id="UP000025171">
    <property type="component" value="Unassembled WGS sequence"/>
</dbReference>
<evidence type="ECO:0000313" key="1">
    <source>
        <dbReference type="EMBL" id="KCZ91834.1"/>
    </source>
</evidence>
<organism evidence="1 2">
    <name type="scientific">Hyphomonas johnsonii MHS-2</name>
    <dbReference type="NCBI Taxonomy" id="1280950"/>
    <lineage>
        <taxon>Bacteria</taxon>
        <taxon>Pseudomonadati</taxon>
        <taxon>Pseudomonadota</taxon>
        <taxon>Alphaproteobacteria</taxon>
        <taxon>Hyphomonadales</taxon>
        <taxon>Hyphomonadaceae</taxon>
        <taxon>Hyphomonas</taxon>
    </lineage>
</organism>
<gene>
    <name evidence="1" type="ORF">HJO_11972</name>
</gene>
<dbReference type="AlphaFoldDB" id="A0A059FMF9"/>
<dbReference type="PROSITE" id="PS51257">
    <property type="entry name" value="PROKAR_LIPOPROTEIN"/>
    <property type="match status" value="1"/>
</dbReference>
<accession>A0A059FMF9</accession>
<proteinExistence type="predicted"/>
<dbReference type="eggNOG" id="ENOG50338MH">
    <property type="taxonomic scope" value="Bacteria"/>
</dbReference>
<protein>
    <recommendedName>
        <fullName evidence="3">Lipoprotein</fullName>
    </recommendedName>
</protein>
<dbReference type="STRING" id="1280950.HJO_11972"/>